<dbReference type="InterPro" id="IPR045247">
    <property type="entry name" value="Oye-like"/>
</dbReference>
<comment type="caution">
    <text evidence="5">The sequence shown here is derived from an EMBL/GenBank/DDBJ whole genome shotgun (WGS) entry which is preliminary data.</text>
</comment>
<protein>
    <submittedName>
        <fullName evidence="5">Alkene reductase</fullName>
    </submittedName>
</protein>
<dbReference type="GO" id="GO:0005829">
    <property type="term" value="C:cytosol"/>
    <property type="evidence" value="ECO:0007669"/>
    <property type="project" value="UniProtKB-ARBA"/>
</dbReference>
<accession>A0A4S1W7L5</accession>
<sequence length="369" mass="39801">MPSLFDPIQLGAIRAPNRILMAPLTRGRATRDHVPTPIMAEYYRQRAGAGLILSEATGISQQGLGWAYAPGLWSDEQVEAWKPVVAAVHEAGGRIAAQLWHMGRLVHSDFLGGEPPVSSSATTAPGTVRTYPAEASGEIKRPYTEARPLRTDEIPGILDDYARAAANALRAGFDGVQIHAANGYLIDQFLRDNSNFRDDGYGGSIDNRVRLLREVTQRVVDTVGGDRTGVRLSPNGEVQGVNDSNPHALFEAAAAALDDIGIGFLEMREPRPGGTRGLPDHPPVHPVMRKVFSGPLALNADYHADDAQAALDAGEADAIAFGRTFLANPDLPERLAEKLPLNPQREELFYIGGAEGYTDYPRWEAGQAA</sequence>
<dbReference type="GO" id="GO:0016628">
    <property type="term" value="F:oxidoreductase activity, acting on the CH-CH group of donors, NAD or NADP as acceptor"/>
    <property type="evidence" value="ECO:0007669"/>
    <property type="project" value="UniProtKB-ARBA"/>
</dbReference>
<dbReference type="Proteomes" id="UP000309848">
    <property type="component" value="Unassembled WGS sequence"/>
</dbReference>
<gene>
    <name evidence="5" type="ORF">E5A74_17675</name>
</gene>
<comment type="similarity">
    <text evidence="2">Belongs to the NADH:flavin oxidoreductase/NADH oxidase family.</text>
</comment>
<feature type="domain" description="NADH:flavin oxidoreductase/NADH oxidase N-terminal" evidence="4">
    <location>
        <begin position="3"/>
        <end position="342"/>
    </location>
</feature>
<dbReference type="OrthoDB" id="9804454at2"/>
<evidence type="ECO:0000256" key="2">
    <source>
        <dbReference type="ARBA" id="ARBA00005979"/>
    </source>
</evidence>
<dbReference type="Pfam" id="PF00724">
    <property type="entry name" value="Oxidored_FMN"/>
    <property type="match status" value="1"/>
</dbReference>
<proteinExistence type="inferred from homology"/>
<dbReference type="Gene3D" id="3.20.20.70">
    <property type="entry name" value="Aldolase class I"/>
    <property type="match status" value="1"/>
</dbReference>
<evidence type="ECO:0000259" key="4">
    <source>
        <dbReference type="Pfam" id="PF00724"/>
    </source>
</evidence>
<dbReference type="EMBL" id="SRXU01000009">
    <property type="protein sequence ID" value="TGX38668.1"/>
    <property type="molecule type" value="Genomic_DNA"/>
</dbReference>
<evidence type="ECO:0000313" key="5">
    <source>
        <dbReference type="EMBL" id="TGX38668.1"/>
    </source>
</evidence>
<dbReference type="FunFam" id="3.20.20.70:FF:000059">
    <property type="entry name" value="N-ethylmaleimide reductase, FMN-linked"/>
    <property type="match status" value="1"/>
</dbReference>
<dbReference type="PANTHER" id="PTHR22893">
    <property type="entry name" value="NADH OXIDOREDUCTASE-RELATED"/>
    <property type="match status" value="1"/>
</dbReference>
<dbReference type="SUPFAM" id="SSF51395">
    <property type="entry name" value="FMN-linked oxidoreductases"/>
    <property type="match status" value="1"/>
</dbReference>
<dbReference type="GO" id="GO:0010181">
    <property type="term" value="F:FMN binding"/>
    <property type="evidence" value="ECO:0007669"/>
    <property type="project" value="InterPro"/>
</dbReference>
<dbReference type="InterPro" id="IPR001155">
    <property type="entry name" value="OxRdtase_FMN_N"/>
</dbReference>
<name>A0A4S1W7L5_9SPHN</name>
<comment type="cofactor">
    <cofactor evidence="1">
        <name>FMN</name>
        <dbReference type="ChEBI" id="CHEBI:58210"/>
    </cofactor>
</comment>
<reference evidence="5 6" key="1">
    <citation type="submission" date="2019-04" db="EMBL/GenBank/DDBJ databases">
        <title>Sphingomonas psychrotolerans sp. nov., isolated from soil in the Tianshan Mountains, Xinjiang, China.</title>
        <authorList>
            <person name="Luo Y."/>
            <person name="Sheng H."/>
        </authorList>
    </citation>
    <scope>NUCLEOTIDE SEQUENCE [LARGE SCALE GENOMIC DNA]</scope>
    <source>
        <strain evidence="5 6">KIS18-15</strain>
    </source>
</reference>
<keyword evidence="3" id="KW-0560">Oxidoreductase</keyword>
<evidence type="ECO:0000313" key="6">
    <source>
        <dbReference type="Proteomes" id="UP000309848"/>
    </source>
</evidence>
<dbReference type="CDD" id="cd02933">
    <property type="entry name" value="OYE_like_FMN"/>
    <property type="match status" value="1"/>
</dbReference>
<keyword evidence="6" id="KW-1185">Reference proteome</keyword>
<dbReference type="RefSeq" id="WP_135986962.1">
    <property type="nucleotide sequence ID" value="NZ_JAASQM010000003.1"/>
</dbReference>
<evidence type="ECO:0000256" key="3">
    <source>
        <dbReference type="ARBA" id="ARBA00023002"/>
    </source>
</evidence>
<organism evidence="5 6">
    <name type="scientific">Sphingomonas naasensis</name>
    <dbReference type="NCBI Taxonomy" id="1344951"/>
    <lineage>
        <taxon>Bacteria</taxon>
        <taxon>Pseudomonadati</taxon>
        <taxon>Pseudomonadota</taxon>
        <taxon>Alphaproteobacteria</taxon>
        <taxon>Sphingomonadales</taxon>
        <taxon>Sphingomonadaceae</taxon>
        <taxon>Sphingomonas</taxon>
    </lineage>
</organism>
<dbReference type="PANTHER" id="PTHR22893:SF98">
    <property type="entry name" value="OXIDOREDUCTASE"/>
    <property type="match status" value="1"/>
</dbReference>
<dbReference type="InterPro" id="IPR013785">
    <property type="entry name" value="Aldolase_TIM"/>
</dbReference>
<dbReference type="AlphaFoldDB" id="A0A4S1W7L5"/>
<evidence type="ECO:0000256" key="1">
    <source>
        <dbReference type="ARBA" id="ARBA00001917"/>
    </source>
</evidence>